<dbReference type="InterPro" id="IPR033454">
    <property type="entry name" value="RecG_wedge"/>
</dbReference>
<evidence type="ECO:0000259" key="18">
    <source>
        <dbReference type="PROSITE" id="PS51194"/>
    </source>
</evidence>
<evidence type="ECO:0000313" key="22">
    <source>
        <dbReference type="EMBL" id="CAB4986702.1"/>
    </source>
</evidence>
<dbReference type="PROSITE" id="PS51194">
    <property type="entry name" value="HELICASE_CTER"/>
    <property type="match status" value="1"/>
</dbReference>
<keyword evidence="7" id="KW-0067">ATP-binding</keyword>
<dbReference type="Pfam" id="PF19833">
    <property type="entry name" value="RecG_dom3_C"/>
    <property type="match status" value="1"/>
</dbReference>
<evidence type="ECO:0000256" key="12">
    <source>
        <dbReference type="ARBA" id="ARBA00034617"/>
    </source>
</evidence>
<dbReference type="InterPro" id="IPR011545">
    <property type="entry name" value="DEAD/DEAH_box_helicase_dom"/>
</dbReference>
<organism evidence="20">
    <name type="scientific">freshwater metagenome</name>
    <dbReference type="NCBI Taxonomy" id="449393"/>
    <lineage>
        <taxon>unclassified sequences</taxon>
        <taxon>metagenomes</taxon>
        <taxon>ecological metagenomes</taxon>
    </lineage>
</organism>
<keyword evidence="5" id="KW-0378">Hydrolase</keyword>
<evidence type="ECO:0000256" key="13">
    <source>
        <dbReference type="ARBA" id="ARBA00034808"/>
    </source>
</evidence>
<dbReference type="SUPFAM" id="SSF50249">
    <property type="entry name" value="Nucleic acid-binding proteins"/>
    <property type="match status" value="1"/>
</dbReference>
<evidence type="ECO:0000256" key="8">
    <source>
        <dbReference type="ARBA" id="ARBA00023125"/>
    </source>
</evidence>
<dbReference type="EMBL" id="CAFBOS010000032">
    <property type="protein sequence ID" value="CAB4986702.1"/>
    <property type="molecule type" value="Genomic_DNA"/>
</dbReference>
<dbReference type="EMBL" id="CAEZYR010000001">
    <property type="protein sequence ID" value="CAB4724533.1"/>
    <property type="molecule type" value="Genomic_DNA"/>
</dbReference>
<dbReference type="GO" id="GO:0043138">
    <property type="term" value="F:3'-5' DNA helicase activity"/>
    <property type="evidence" value="ECO:0007669"/>
    <property type="project" value="UniProtKB-EC"/>
</dbReference>
<keyword evidence="3" id="KW-0547">Nucleotide-binding</keyword>
<evidence type="ECO:0000256" key="9">
    <source>
        <dbReference type="ARBA" id="ARBA00023172"/>
    </source>
</evidence>
<dbReference type="Pfam" id="PF17191">
    <property type="entry name" value="RecG_wedge"/>
    <property type="match status" value="1"/>
</dbReference>
<gene>
    <name evidence="19" type="ORF">UFOPK2754_00045</name>
    <name evidence="20" type="ORF">UFOPK3139_00313</name>
    <name evidence="21" type="ORF">UFOPK3543_00699</name>
    <name evidence="22" type="ORF">UFOPK3967_00734</name>
</gene>
<dbReference type="EMBL" id="CAFBMH010000016">
    <property type="protein sequence ID" value="CAB4898018.1"/>
    <property type="molecule type" value="Genomic_DNA"/>
</dbReference>
<dbReference type="InterPro" id="IPR045562">
    <property type="entry name" value="RecG_dom3_C"/>
</dbReference>
<evidence type="ECO:0000313" key="20">
    <source>
        <dbReference type="EMBL" id="CAB4815399.1"/>
    </source>
</evidence>
<dbReference type="AlphaFoldDB" id="A0A6J6Z1X6"/>
<evidence type="ECO:0000256" key="11">
    <source>
        <dbReference type="ARBA" id="ARBA00023235"/>
    </source>
</evidence>
<dbReference type="InterPro" id="IPR027417">
    <property type="entry name" value="P-loop_NTPase"/>
</dbReference>
<evidence type="ECO:0000256" key="16">
    <source>
        <dbReference type="ARBA" id="ARBA00049819"/>
    </source>
</evidence>
<evidence type="ECO:0000256" key="14">
    <source>
        <dbReference type="ARBA" id="ARBA00048988"/>
    </source>
</evidence>
<dbReference type="SMART" id="SM00490">
    <property type="entry name" value="HELICc"/>
    <property type="match status" value="1"/>
</dbReference>
<dbReference type="GO" id="GO:0005524">
    <property type="term" value="F:ATP binding"/>
    <property type="evidence" value="ECO:0007669"/>
    <property type="project" value="UniProtKB-KW"/>
</dbReference>
<evidence type="ECO:0000256" key="10">
    <source>
        <dbReference type="ARBA" id="ARBA00023204"/>
    </source>
</evidence>
<dbReference type="EMBL" id="CAFABA010000007">
    <property type="protein sequence ID" value="CAB4815399.1"/>
    <property type="molecule type" value="Genomic_DNA"/>
</dbReference>
<evidence type="ECO:0000259" key="17">
    <source>
        <dbReference type="PROSITE" id="PS51192"/>
    </source>
</evidence>
<dbReference type="InterPro" id="IPR001650">
    <property type="entry name" value="Helicase_C-like"/>
</dbReference>
<dbReference type="NCBIfam" id="NF008165">
    <property type="entry name" value="PRK10917.1-3"/>
    <property type="match status" value="1"/>
</dbReference>
<dbReference type="GO" id="GO:0003677">
    <property type="term" value="F:DNA binding"/>
    <property type="evidence" value="ECO:0007669"/>
    <property type="project" value="UniProtKB-KW"/>
</dbReference>
<accession>A0A6J6Z1X6</accession>
<dbReference type="NCBIfam" id="NF008168">
    <property type="entry name" value="PRK10917.2-2"/>
    <property type="match status" value="1"/>
</dbReference>
<dbReference type="GO" id="GO:0006310">
    <property type="term" value="P:DNA recombination"/>
    <property type="evidence" value="ECO:0007669"/>
    <property type="project" value="UniProtKB-KW"/>
</dbReference>
<protein>
    <recommendedName>
        <fullName evidence="2">ATP-dependent DNA helicase RecG</fullName>
        <ecNumber evidence="13">5.6.2.4</ecNumber>
    </recommendedName>
    <alternativeName>
        <fullName evidence="15">DNA branch migration protein RecG</fullName>
    </alternativeName>
    <alternativeName>
        <fullName evidence="16">Probable DNA 3'-5' helicase RecG</fullName>
    </alternativeName>
</protein>
<keyword evidence="4" id="KW-0227">DNA damage</keyword>
<proteinExistence type="inferred from homology"/>
<evidence type="ECO:0000256" key="15">
    <source>
        <dbReference type="ARBA" id="ARBA00049803"/>
    </source>
</evidence>
<dbReference type="PANTHER" id="PTHR47964">
    <property type="entry name" value="ATP-DEPENDENT DNA HELICASE HOMOLOG RECG, CHLOROPLASTIC"/>
    <property type="match status" value="1"/>
</dbReference>
<evidence type="ECO:0000256" key="2">
    <source>
        <dbReference type="ARBA" id="ARBA00017846"/>
    </source>
</evidence>
<reference evidence="20" key="1">
    <citation type="submission" date="2020-05" db="EMBL/GenBank/DDBJ databases">
        <authorList>
            <person name="Chiriac C."/>
            <person name="Salcher M."/>
            <person name="Ghai R."/>
            <person name="Kavagutti S V."/>
        </authorList>
    </citation>
    <scope>NUCLEOTIDE SEQUENCE</scope>
</reference>
<keyword evidence="8" id="KW-0238">DNA-binding</keyword>
<dbReference type="SMART" id="SM00487">
    <property type="entry name" value="DEXDc"/>
    <property type="match status" value="1"/>
</dbReference>
<dbReference type="Pfam" id="PF00270">
    <property type="entry name" value="DEAD"/>
    <property type="match status" value="1"/>
</dbReference>
<evidence type="ECO:0000313" key="19">
    <source>
        <dbReference type="EMBL" id="CAB4724533.1"/>
    </source>
</evidence>
<sequence length="719" mass="79041">MSSPDEQGAAAEAPLTLAAFARMPITRLKGVGEKREKAFAALGIDNVLDLLMHYPRRYIDRTNEASITDLVPGEEAMVLARVERVSSRKTKNRRTLTTVTVRDRTAQLTCTFFNQPWRERQLQPGTEAVFFGKVDIFRNARQMTNPVVDLVGDKTGRIVPVYPQSEKAGVVTWEIGGAVEEVLRRSASRGIADPVPADVRSQYRLVTRSDAILGIHAPESMGQMVEARKRLVFDELLRVQLALVLRKRALEAVSQGIPHDSGRGLVQRFHANLPFALTGAQQRAIAEIDADLAKPVPMHRLLQGDVGAGKTLVALSALLVGVQGRYQGALMAPTEVLAEQHYIGIRALVADLIIPDDATLLGERPVRVELLTNRTTQSERKRLAADLASGAVDLLVGTHALIQDSVAFRSLGVVVIDEQHRFGVEQRAALRDKSANDAAPDVLVMTATPIPRTAAMTVYGDLDVSVLDELPPGRTPIETQWSRTEADEAAVWQLVRDEVAAGRQAYIVCPLIDESETLEVRSAQETYDELAHGELASLRLGLLHGRMPSADKEQTMRAFRERELEVLVATTVIEVGVDVPNATVMVILDAARFGIAQLHQLRGRVGRGVHISYCRLVGEANTPDGEARLEALVRTTDGFELAEIDLDLRGEGTIMGERQKGRNDLRLASLRRDRDWVERAREAAFALVDADPGLAAHEQLRVEMELILGDNDTEFLLKS</sequence>
<dbReference type="InterPro" id="IPR047112">
    <property type="entry name" value="RecG/Mfd"/>
</dbReference>
<dbReference type="NCBIfam" id="TIGR00643">
    <property type="entry name" value="recG"/>
    <property type="match status" value="1"/>
</dbReference>
<dbReference type="Gene3D" id="2.40.50.140">
    <property type="entry name" value="Nucleic acid-binding proteins"/>
    <property type="match status" value="1"/>
</dbReference>
<keyword evidence="10" id="KW-0234">DNA repair</keyword>
<dbReference type="GO" id="GO:0006281">
    <property type="term" value="P:DNA repair"/>
    <property type="evidence" value="ECO:0007669"/>
    <property type="project" value="UniProtKB-KW"/>
</dbReference>
<keyword evidence="6" id="KW-0347">Helicase</keyword>
<feature type="domain" description="Helicase C-terminal" evidence="18">
    <location>
        <begin position="501"/>
        <end position="652"/>
    </location>
</feature>
<evidence type="ECO:0000256" key="1">
    <source>
        <dbReference type="ARBA" id="ARBA00007504"/>
    </source>
</evidence>
<comment type="catalytic activity">
    <reaction evidence="14">
        <text>ATP + H2O = ADP + phosphate + H(+)</text>
        <dbReference type="Rhea" id="RHEA:13065"/>
        <dbReference type="ChEBI" id="CHEBI:15377"/>
        <dbReference type="ChEBI" id="CHEBI:15378"/>
        <dbReference type="ChEBI" id="CHEBI:30616"/>
        <dbReference type="ChEBI" id="CHEBI:43474"/>
        <dbReference type="ChEBI" id="CHEBI:456216"/>
        <dbReference type="EC" id="5.6.2.4"/>
    </reaction>
</comment>
<keyword evidence="9" id="KW-0233">DNA recombination</keyword>
<feature type="domain" description="Helicase ATP-binding" evidence="17">
    <location>
        <begin position="291"/>
        <end position="467"/>
    </location>
</feature>
<dbReference type="CDD" id="cd17992">
    <property type="entry name" value="DEXHc_RecG"/>
    <property type="match status" value="1"/>
</dbReference>
<dbReference type="InterPro" id="IPR014001">
    <property type="entry name" value="Helicase_ATP-bd"/>
</dbReference>
<dbReference type="Gene3D" id="3.40.50.300">
    <property type="entry name" value="P-loop containing nucleotide triphosphate hydrolases"/>
    <property type="match status" value="2"/>
</dbReference>
<name>A0A6J6Z1X6_9ZZZZ</name>
<evidence type="ECO:0000313" key="21">
    <source>
        <dbReference type="EMBL" id="CAB4898018.1"/>
    </source>
</evidence>
<dbReference type="EC" id="5.6.2.4" evidence="13"/>
<evidence type="ECO:0000256" key="3">
    <source>
        <dbReference type="ARBA" id="ARBA00022741"/>
    </source>
</evidence>
<dbReference type="SUPFAM" id="SSF52540">
    <property type="entry name" value="P-loop containing nucleoside triphosphate hydrolases"/>
    <property type="match status" value="2"/>
</dbReference>
<dbReference type="PANTHER" id="PTHR47964:SF1">
    <property type="entry name" value="ATP-DEPENDENT DNA HELICASE HOMOLOG RECG, CHLOROPLASTIC"/>
    <property type="match status" value="1"/>
</dbReference>
<dbReference type="InterPro" id="IPR012340">
    <property type="entry name" value="NA-bd_OB-fold"/>
</dbReference>
<dbReference type="GO" id="GO:0016787">
    <property type="term" value="F:hydrolase activity"/>
    <property type="evidence" value="ECO:0007669"/>
    <property type="project" value="UniProtKB-KW"/>
</dbReference>
<comment type="catalytic activity">
    <reaction evidence="12">
        <text>Couples ATP hydrolysis with the unwinding of duplex DNA by translocating in the 3'-5' direction.</text>
        <dbReference type="EC" id="5.6.2.4"/>
    </reaction>
</comment>
<dbReference type="PROSITE" id="PS51192">
    <property type="entry name" value="HELICASE_ATP_BIND_1"/>
    <property type="match status" value="1"/>
</dbReference>
<comment type="similarity">
    <text evidence="1">Belongs to the helicase family. RecG subfamily.</text>
</comment>
<dbReference type="CDD" id="cd04488">
    <property type="entry name" value="RecG_wedge_OBF"/>
    <property type="match status" value="1"/>
</dbReference>
<dbReference type="InterPro" id="IPR004609">
    <property type="entry name" value="ATP-dep_DNA_helicase_RecG"/>
</dbReference>
<evidence type="ECO:0000256" key="4">
    <source>
        <dbReference type="ARBA" id="ARBA00022763"/>
    </source>
</evidence>
<evidence type="ECO:0000256" key="6">
    <source>
        <dbReference type="ARBA" id="ARBA00022806"/>
    </source>
</evidence>
<dbReference type="Pfam" id="PF00271">
    <property type="entry name" value="Helicase_C"/>
    <property type="match status" value="1"/>
</dbReference>
<evidence type="ECO:0000256" key="7">
    <source>
        <dbReference type="ARBA" id="ARBA00022840"/>
    </source>
</evidence>
<evidence type="ECO:0000256" key="5">
    <source>
        <dbReference type="ARBA" id="ARBA00022801"/>
    </source>
</evidence>
<keyword evidence="11" id="KW-0413">Isomerase</keyword>